<proteinExistence type="predicted"/>
<sequence length="263" mass="30733">MSKEYIANRIITVIKEDLNNGDILDGIYHSLAYDFYYNFKYDTYLIDAGYDISEYPKDTKQHFKLEDYKTVGDFLKEYTGNTVATYISGNGISAETYEDDIEEQLDNAISHIINDIFAEYKINKEEEDSVRDDIYDKLIENNLSGIAILETIVKTSSFKDMILKHKDIADNIYKTRLDEESEKEEIIINNNKISQSICNDFLLFKDKTEKFTSEDIADLKMIIKSLKLKFGEKNIKIFIESDYFKKNVSNSLFDRFQLIVRTL</sequence>
<protein>
    <submittedName>
        <fullName evidence="1">Uncharacterized protein</fullName>
    </submittedName>
</protein>
<reference evidence="1 2" key="1">
    <citation type="journal article" date="2019" name="ISME J.">
        <title>Insights into ecological role of a new deltaproteobacterial order Candidatus Acidulodesulfobacterales by metagenomics and metatranscriptomics.</title>
        <authorList>
            <person name="Tan S."/>
            <person name="Liu J."/>
            <person name="Fang Y."/>
            <person name="Hedlund B.P."/>
            <person name="Lian Z.H."/>
            <person name="Huang L.Y."/>
            <person name="Li J.T."/>
            <person name="Huang L.N."/>
            <person name="Li W.J."/>
            <person name="Jiang H.C."/>
            <person name="Dong H.L."/>
            <person name="Shu W.S."/>
        </authorList>
    </citation>
    <scope>NUCLEOTIDE SEQUENCE [LARGE SCALE GENOMIC DNA]</scope>
    <source>
        <strain evidence="1">AP1</strain>
    </source>
</reference>
<dbReference type="EMBL" id="SGBB01000017">
    <property type="protein sequence ID" value="RZD17986.1"/>
    <property type="molecule type" value="Genomic_DNA"/>
</dbReference>
<dbReference type="AlphaFoldDB" id="A0A519BL74"/>
<dbReference type="Proteomes" id="UP000319296">
    <property type="component" value="Unassembled WGS sequence"/>
</dbReference>
<organism evidence="1 2">
    <name type="scientific">Candidatus Acididesulfobacter diazotrophicus</name>
    <dbReference type="NCBI Taxonomy" id="2597226"/>
    <lineage>
        <taxon>Bacteria</taxon>
        <taxon>Deltaproteobacteria</taxon>
        <taxon>Candidatus Acidulodesulfobacterales</taxon>
        <taxon>Candidatus Acididesulfobacter</taxon>
    </lineage>
</organism>
<name>A0A519BL74_9DELT</name>
<comment type="caution">
    <text evidence="1">The sequence shown here is derived from an EMBL/GenBank/DDBJ whole genome shotgun (WGS) entry which is preliminary data.</text>
</comment>
<evidence type="ECO:0000313" key="2">
    <source>
        <dbReference type="Proteomes" id="UP000319296"/>
    </source>
</evidence>
<gene>
    <name evidence="1" type="ORF">EVG15_08450</name>
</gene>
<evidence type="ECO:0000313" key="1">
    <source>
        <dbReference type="EMBL" id="RZD17986.1"/>
    </source>
</evidence>
<accession>A0A519BL74</accession>